<evidence type="ECO:0000256" key="1">
    <source>
        <dbReference type="ARBA" id="ARBA00022679"/>
    </source>
</evidence>
<reference evidence="3 4" key="1">
    <citation type="submission" date="2023-06" db="EMBL/GenBank/DDBJ databases">
        <title>Azospirillum isscasensis sp.nov, a bacterium isolated from rhizosphere soil of rice.</title>
        <authorList>
            <person name="Wang H."/>
        </authorList>
    </citation>
    <scope>NUCLEOTIDE SEQUENCE [LARGE SCALE GENOMIC DNA]</scope>
    <source>
        <strain evidence="3 4">C340-1</strain>
    </source>
</reference>
<feature type="domain" description="Thymidylate synthase/dCMP hydroxymethylase" evidence="2">
    <location>
        <begin position="96"/>
        <end position="217"/>
    </location>
</feature>
<protein>
    <submittedName>
        <fullName evidence="3">Thymidylate synthase</fullName>
    </submittedName>
</protein>
<dbReference type="RefSeq" id="WP_306709427.1">
    <property type="nucleotide sequence ID" value="NZ_JAUJFI010000122.1"/>
</dbReference>
<organism evidence="3 4">
    <name type="scientific">Azospirillum isscasi</name>
    <dbReference type="NCBI Taxonomy" id="3053926"/>
    <lineage>
        <taxon>Bacteria</taxon>
        <taxon>Pseudomonadati</taxon>
        <taxon>Pseudomonadota</taxon>
        <taxon>Alphaproteobacteria</taxon>
        <taxon>Rhodospirillales</taxon>
        <taxon>Azospirillaceae</taxon>
        <taxon>Azospirillum</taxon>
    </lineage>
</organism>
<dbReference type="Pfam" id="PF00303">
    <property type="entry name" value="Thymidylat_synt"/>
    <property type="match status" value="1"/>
</dbReference>
<keyword evidence="1" id="KW-0808">Transferase</keyword>
<evidence type="ECO:0000313" key="4">
    <source>
        <dbReference type="Proteomes" id="UP001227317"/>
    </source>
</evidence>
<name>A0ABU0WLN0_9PROT</name>
<dbReference type="Proteomes" id="UP001227317">
    <property type="component" value="Unassembled WGS sequence"/>
</dbReference>
<accession>A0ABU0WLN0</accession>
<evidence type="ECO:0000259" key="2">
    <source>
        <dbReference type="Pfam" id="PF00303"/>
    </source>
</evidence>
<dbReference type="SUPFAM" id="SSF55831">
    <property type="entry name" value="Thymidylate synthase/dCMP hydroxymethylase"/>
    <property type="match status" value="1"/>
</dbReference>
<dbReference type="EMBL" id="JAUJFI010000122">
    <property type="protein sequence ID" value="MDQ2105118.1"/>
    <property type="molecule type" value="Genomic_DNA"/>
</dbReference>
<dbReference type="InterPro" id="IPR036926">
    <property type="entry name" value="Thymidate_synth/dCMP_Mease_sf"/>
</dbReference>
<comment type="caution">
    <text evidence="3">The sequence shown here is derived from an EMBL/GenBank/DDBJ whole genome shotgun (WGS) entry which is preliminary data.</text>
</comment>
<gene>
    <name evidence="3" type="ORF">QSG27_20625</name>
</gene>
<dbReference type="Gene3D" id="3.30.572.10">
    <property type="entry name" value="Thymidylate synthase/dCMP hydroxymethylase domain"/>
    <property type="match status" value="1"/>
</dbReference>
<proteinExistence type="predicted"/>
<evidence type="ECO:0000313" key="3">
    <source>
        <dbReference type="EMBL" id="MDQ2105118.1"/>
    </source>
</evidence>
<sequence length="221" mass="24951">MLLHYAQAHNQILRMMTDRCPANVFEFDSIGRAWLSLLRHVVDTGVRQNDEIIEVTHLQFEISDTESHDKILRRRAHQGHIEDMISVFFNDEPNRFGHSYRKLVHGPAGRDDLEDVIALLRAEPATKRAAIVLAGDGSKVPCLLAVHFMIRGGKLETSYFARGQDILMKFYADSYAVRTMSKRIADAIDVPVGRQVGSIVSAHVYLKDLEEAERLLAAEGQ</sequence>
<keyword evidence="4" id="KW-1185">Reference proteome</keyword>
<dbReference type="InterPro" id="IPR023451">
    <property type="entry name" value="Thymidate_synth/dCMP_Mease_dom"/>
</dbReference>